<gene>
    <name evidence="3" type="ORF">FHS22_001689</name>
</gene>
<accession>A0A841D205</accession>
<dbReference type="PANTHER" id="PTHR36114:SF1">
    <property type="entry name" value="16.7 KDA PROTEIN IN WHIE LOCUS"/>
    <property type="match status" value="1"/>
</dbReference>
<dbReference type="InterPro" id="IPR023393">
    <property type="entry name" value="START-like_dom_sf"/>
</dbReference>
<dbReference type="InterPro" id="IPR013096">
    <property type="entry name" value="Cupin_2"/>
</dbReference>
<dbReference type="InterPro" id="IPR052044">
    <property type="entry name" value="PKS_Associated_Protein"/>
</dbReference>
<dbReference type="Pfam" id="PF07883">
    <property type="entry name" value="Cupin_2"/>
    <property type="match status" value="1"/>
</dbReference>
<evidence type="ECO:0000259" key="2">
    <source>
        <dbReference type="Pfam" id="PF07883"/>
    </source>
</evidence>
<dbReference type="Proteomes" id="UP000562352">
    <property type="component" value="Unassembled WGS sequence"/>
</dbReference>
<dbReference type="SUPFAM" id="SSF51182">
    <property type="entry name" value="RmlC-like cupins"/>
    <property type="match status" value="1"/>
</dbReference>
<dbReference type="SUPFAM" id="SSF55961">
    <property type="entry name" value="Bet v1-like"/>
    <property type="match status" value="1"/>
</dbReference>
<dbReference type="AlphaFoldDB" id="A0A841D205"/>
<evidence type="ECO:0000313" key="4">
    <source>
        <dbReference type="Proteomes" id="UP000562352"/>
    </source>
</evidence>
<name>A0A841D205_PLAVE</name>
<dbReference type="Pfam" id="PF03364">
    <property type="entry name" value="Polyketide_cyc"/>
    <property type="match status" value="1"/>
</dbReference>
<proteinExistence type="predicted"/>
<reference evidence="3 4" key="1">
    <citation type="submission" date="2020-08" db="EMBL/GenBank/DDBJ databases">
        <title>Genomic Encyclopedia of Type Strains, Phase III (KMG-III): the genomes of soil and plant-associated and newly described type strains.</title>
        <authorList>
            <person name="Whitman W."/>
        </authorList>
    </citation>
    <scope>NUCLEOTIDE SEQUENCE [LARGE SCALE GENOMIC DNA]</scope>
    <source>
        <strain evidence="3 4">CECT 3303</strain>
    </source>
</reference>
<dbReference type="InterPro" id="IPR014710">
    <property type="entry name" value="RmlC-like_jellyroll"/>
</dbReference>
<protein>
    <submittedName>
        <fullName evidence="3">Aromatase</fullName>
    </submittedName>
</protein>
<evidence type="ECO:0000313" key="3">
    <source>
        <dbReference type="EMBL" id="MBB5962428.1"/>
    </source>
</evidence>
<dbReference type="Gene3D" id="2.60.120.10">
    <property type="entry name" value="Jelly Rolls"/>
    <property type="match status" value="1"/>
</dbReference>
<feature type="domain" description="Coenzyme Q-binding protein COQ10 START" evidence="1">
    <location>
        <begin position="11"/>
        <end position="121"/>
    </location>
</feature>
<dbReference type="EMBL" id="JACHJJ010000004">
    <property type="protein sequence ID" value="MBB5962428.1"/>
    <property type="molecule type" value="Genomic_DNA"/>
</dbReference>
<dbReference type="PANTHER" id="PTHR36114">
    <property type="entry name" value="16.7 KDA PROTEIN IN WHIE LOCUS"/>
    <property type="match status" value="1"/>
</dbReference>
<organism evidence="3 4">
    <name type="scientific">Planomonospora venezuelensis</name>
    <dbReference type="NCBI Taxonomy" id="1999"/>
    <lineage>
        <taxon>Bacteria</taxon>
        <taxon>Bacillati</taxon>
        <taxon>Actinomycetota</taxon>
        <taxon>Actinomycetes</taxon>
        <taxon>Streptosporangiales</taxon>
        <taxon>Streptosporangiaceae</taxon>
        <taxon>Planomonospora</taxon>
    </lineage>
</organism>
<evidence type="ECO:0000259" key="1">
    <source>
        <dbReference type="Pfam" id="PF03364"/>
    </source>
</evidence>
<keyword evidence="4" id="KW-1185">Reference proteome</keyword>
<feature type="domain" description="Cupin type-2" evidence="2">
    <location>
        <begin position="187"/>
        <end position="250"/>
    </location>
</feature>
<dbReference type="InterPro" id="IPR011051">
    <property type="entry name" value="RmlC_Cupin_sf"/>
</dbReference>
<dbReference type="Gene3D" id="3.30.530.20">
    <property type="match status" value="1"/>
</dbReference>
<dbReference type="RefSeq" id="WP_184939887.1">
    <property type="nucleotide sequence ID" value="NZ_BAAAWZ010000001.1"/>
</dbReference>
<comment type="caution">
    <text evidence="3">The sequence shown here is derived from an EMBL/GenBank/DDBJ whole genome shotgun (WGS) entry which is preliminary data.</text>
</comment>
<dbReference type="InterPro" id="IPR005031">
    <property type="entry name" value="COQ10_START"/>
</dbReference>
<dbReference type="CDD" id="cd06991">
    <property type="entry name" value="cupin_TcmJ-like"/>
    <property type="match status" value="1"/>
</dbReference>
<sequence length="276" mass="31473">MIGHTDNAVEIDAPIGFLWEQTNDVRGWTELFSEYAKVEVLDETEESVTFRLTMHPDEQGRVWSWVSERSWNRDTWTVMARRVETGPFEFMNIRWTYEALEPDRTRMRWVQDFHMKPDAPVDTSGMTDIINRNSKVQMELIKERVEKRRQAVIGFGDVPSNQRRGGDLRTMVAPNTVGSSSGFCGAVRLAPGEKVSEHYHPYSEEYLFVAQGTLRVDLDDEPVEVPAEHALLIPRNVRHRLVNTGGSEALAVFQLSPLAPRPELGHVDTEPAEVPT</sequence>